<dbReference type="STRING" id="1111738.GCA_000427905_00098"/>
<comment type="caution">
    <text evidence="3">The sequence shown here is derived from an EMBL/GenBank/DDBJ whole genome shotgun (WGS) entry which is preliminary data.</text>
</comment>
<dbReference type="PANTHER" id="PTHR41282:SF1">
    <property type="entry name" value="CONSERVED TRANSMEMBRANE PROTEIN-RELATED"/>
    <property type="match status" value="1"/>
</dbReference>
<reference evidence="2" key="4">
    <citation type="submission" date="2023-08" db="EMBL/GenBank/DDBJ databases">
        <authorList>
            <person name="Guima S.E.S."/>
            <person name="Martins L.F."/>
            <person name="Silva A.M."/>
            <person name="Setubal J.C."/>
        </authorList>
    </citation>
    <scope>NUCLEOTIDE SEQUENCE</scope>
    <source>
        <strain evidence="2">ZC4RG45</strain>
    </source>
</reference>
<proteinExistence type="predicted"/>
<feature type="transmembrane region" description="Helical" evidence="1">
    <location>
        <begin position="244"/>
        <end position="261"/>
    </location>
</feature>
<feature type="transmembrane region" description="Helical" evidence="1">
    <location>
        <begin position="85"/>
        <end position="107"/>
    </location>
</feature>
<feature type="transmembrane region" description="Helical" evidence="1">
    <location>
        <begin position="143"/>
        <end position="164"/>
    </location>
</feature>
<dbReference type="Pfam" id="PF12811">
    <property type="entry name" value="BaxI_1"/>
    <property type="match status" value="1"/>
</dbReference>
<gene>
    <name evidence="2" type="ORF">DIU77_006615</name>
    <name evidence="3" type="ORF">DIU77_13935</name>
</gene>
<name>A0A2W4J5N3_9PSEU</name>
<protein>
    <submittedName>
        <fullName evidence="2">Bax inhibitor-1/YccA family protein</fullName>
    </submittedName>
</protein>
<evidence type="ECO:0000256" key="1">
    <source>
        <dbReference type="SAM" id="Phobius"/>
    </source>
</evidence>
<dbReference type="InterPro" id="IPR010539">
    <property type="entry name" value="BaxI_1-like"/>
</dbReference>
<evidence type="ECO:0000313" key="3">
    <source>
        <dbReference type="EMBL" id="PZM94580.1"/>
    </source>
</evidence>
<feature type="transmembrane region" description="Helical" evidence="1">
    <location>
        <begin position="55"/>
        <end position="73"/>
    </location>
</feature>
<sequence>MHQSGNPAFRRLPSGVIDGGPYAGFGGTQTGVPHYPGATEAIERPMTVDDVVTKTAASVGVAILTGIFAAVWAHGQLAAGAQLSVFIVTALAAVAGFVLAIAISFTVKASAGLTLGYSAVEGVFLGAMTGTLEALLPPAASGVGLQAVMGTAVVFVVMLFVYRSGAVKVTPRMRKWVTGALLGAMGLVLVDLLLGLFDAELGVRGTGTLGVLVGLAFVALGAFLLLLDFDMADNMIRAGMPAKYAWYAAFGLMTALVWLYFEIVRLLAIFNSE</sequence>
<accession>A0A2W4J5N3</accession>
<dbReference type="PANTHER" id="PTHR41282">
    <property type="entry name" value="CONSERVED TRANSMEMBRANE PROTEIN-RELATED"/>
    <property type="match status" value="1"/>
</dbReference>
<dbReference type="EMBL" id="QGUI02000058">
    <property type="protein sequence ID" value="MFO7191901.1"/>
    <property type="molecule type" value="Genomic_DNA"/>
</dbReference>
<evidence type="ECO:0000313" key="2">
    <source>
        <dbReference type="EMBL" id="MFO7191901.1"/>
    </source>
</evidence>
<feature type="transmembrane region" description="Helical" evidence="1">
    <location>
        <begin position="209"/>
        <end position="232"/>
    </location>
</feature>
<keyword evidence="1" id="KW-0472">Membrane</keyword>
<organism evidence="3">
    <name type="scientific">Thermocrispum agreste</name>
    <dbReference type="NCBI Taxonomy" id="37925"/>
    <lineage>
        <taxon>Bacteria</taxon>
        <taxon>Bacillati</taxon>
        <taxon>Actinomycetota</taxon>
        <taxon>Actinomycetes</taxon>
        <taxon>Pseudonocardiales</taxon>
        <taxon>Pseudonocardiaceae</taxon>
        <taxon>Thermocrispum</taxon>
    </lineage>
</organism>
<reference evidence="3" key="1">
    <citation type="submission" date="2018-05" db="EMBL/GenBank/DDBJ databases">
        <authorList>
            <person name="Lanie J.A."/>
            <person name="Ng W.-L."/>
            <person name="Kazmierczak K.M."/>
            <person name="Andrzejewski T.M."/>
            <person name="Davidsen T.M."/>
            <person name="Wayne K.J."/>
            <person name="Tettelin H."/>
            <person name="Glass J.I."/>
            <person name="Rusch D."/>
            <person name="Podicherti R."/>
            <person name="Tsui H.-C.T."/>
            <person name="Winkler M.E."/>
        </authorList>
    </citation>
    <scope>NUCLEOTIDE SEQUENCE</scope>
    <source>
        <strain evidence="3">ZC4RG45</strain>
    </source>
</reference>
<evidence type="ECO:0000313" key="4">
    <source>
        <dbReference type="Proteomes" id="UP000249324"/>
    </source>
</evidence>
<keyword evidence="1" id="KW-1133">Transmembrane helix</keyword>
<dbReference type="EMBL" id="QGUI01000573">
    <property type="protein sequence ID" value="PZM94580.1"/>
    <property type="molecule type" value="Genomic_DNA"/>
</dbReference>
<dbReference type="PIRSF" id="PIRSF009160">
    <property type="entry name" value="UCP009160"/>
    <property type="match status" value="1"/>
</dbReference>
<reference evidence="2 4" key="3">
    <citation type="journal article" date="2021" name="BMC Genomics">
        <title>Genome-resolved metagenome and metatranscriptome analyses of thermophilic composting reveal key bacterial players and their metabolic interactions.</title>
        <authorList>
            <person name="Braga L.P.P."/>
            <person name="Pereira R.V."/>
            <person name="Martins L.F."/>
            <person name="Moura L.M.S."/>
            <person name="Sanchez F.B."/>
            <person name="Patane J.S.L."/>
            <person name="da Silva A.M."/>
            <person name="Setubal J.C."/>
        </authorList>
    </citation>
    <scope>NUCLEOTIDE SEQUENCE [LARGE SCALE GENOMIC DNA]</scope>
    <source>
        <strain evidence="2">ZC4RG45</strain>
    </source>
</reference>
<feature type="transmembrane region" description="Helical" evidence="1">
    <location>
        <begin position="176"/>
        <end position="197"/>
    </location>
</feature>
<keyword evidence="1" id="KW-0812">Transmembrane</keyword>
<dbReference type="AlphaFoldDB" id="A0A2W4J5N3"/>
<reference evidence="2" key="2">
    <citation type="submission" date="2018-05" db="EMBL/GenBank/DDBJ databases">
        <authorList>
            <person name="Moura L."/>
            <person name="Setubal J.C."/>
        </authorList>
    </citation>
    <scope>NUCLEOTIDE SEQUENCE</scope>
    <source>
        <strain evidence="2">ZC4RG45</strain>
    </source>
</reference>
<dbReference type="Proteomes" id="UP000249324">
    <property type="component" value="Unassembled WGS sequence"/>
</dbReference>